<dbReference type="AlphaFoldDB" id="A0A4V3XAE2"/>
<accession>A0A4V3XAE2</accession>
<dbReference type="Proteomes" id="UP000309038">
    <property type="component" value="Unassembled WGS sequence"/>
</dbReference>
<comment type="caution">
    <text evidence="1">The sequence shown here is derived from an EMBL/GenBank/DDBJ whole genome shotgun (WGS) entry which is preliminary data.</text>
</comment>
<gene>
    <name evidence="1" type="ORF">EW026_g4347</name>
</gene>
<evidence type="ECO:0000313" key="1">
    <source>
        <dbReference type="EMBL" id="THG97712.1"/>
    </source>
</evidence>
<protein>
    <submittedName>
        <fullName evidence="1">Uncharacterized protein</fullName>
    </submittedName>
</protein>
<keyword evidence="2" id="KW-1185">Reference proteome</keyword>
<dbReference type="EMBL" id="SGPJ01000153">
    <property type="protein sequence ID" value="THG97712.1"/>
    <property type="molecule type" value="Genomic_DNA"/>
</dbReference>
<proteinExistence type="predicted"/>
<sequence length="92" mass="9824">MTADGVVAIIQALTPILISRFLLNLRQLGEPENGTEDASDSRLSIPGFRIVTLTSIVGNMGEELNHLGTEEDAEMDDIVDEARAVVLSEGAT</sequence>
<reference evidence="1 2" key="1">
    <citation type="submission" date="2019-02" db="EMBL/GenBank/DDBJ databases">
        <title>Genome sequencing of the rare red list fungi Phlebia centrifuga.</title>
        <authorList>
            <person name="Buettner E."/>
            <person name="Kellner H."/>
        </authorList>
    </citation>
    <scope>NUCLEOTIDE SEQUENCE [LARGE SCALE GENOMIC DNA]</scope>
    <source>
        <strain evidence="1 2">DSM 108282</strain>
    </source>
</reference>
<organism evidence="1 2">
    <name type="scientific">Hermanssonia centrifuga</name>
    <dbReference type="NCBI Taxonomy" id="98765"/>
    <lineage>
        <taxon>Eukaryota</taxon>
        <taxon>Fungi</taxon>
        <taxon>Dikarya</taxon>
        <taxon>Basidiomycota</taxon>
        <taxon>Agaricomycotina</taxon>
        <taxon>Agaricomycetes</taxon>
        <taxon>Polyporales</taxon>
        <taxon>Meruliaceae</taxon>
        <taxon>Hermanssonia</taxon>
    </lineage>
</organism>
<name>A0A4V3XAE2_9APHY</name>
<evidence type="ECO:0000313" key="2">
    <source>
        <dbReference type="Proteomes" id="UP000309038"/>
    </source>
</evidence>